<evidence type="ECO:0000313" key="3">
    <source>
        <dbReference type="Proteomes" id="UP000242180"/>
    </source>
</evidence>
<reference evidence="2 3" key="1">
    <citation type="submission" date="2016-07" db="EMBL/GenBank/DDBJ databases">
        <title>Pervasive Adenine N6-methylation of Active Genes in Fungi.</title>
        <authorList>
            <consortium name="DOE Joint Genome Institute"/>
            <person name="Mondo S.J."/>
            <person name="Dannebaum R.O."/>
            <person name="Kuo R.C."/>
            <person name="Labutti K."/>
            <person name="Haridas S."/>
            <person name="Kuo A."/>
            <person name="Salamov A."/>
            <person name="Ahrendt S.R."/>
            <person name="Lipzen A."/>
            <person name="Sullivan W."/>
            <person name="Andreopoulos W.B."/>
            <person name="Clum A."/>
            <person name="Lindquist E."/>
            <person name="Daum C."/>
            <person name="Ramamoorthy G.K."/>
            <person name="Gryganskyi A."/>
            <person name="Culley D."/>
            <person name="Magnuson J.K."/>
            <person name="James T.Y."/>
            <person name="O'Malley M.A."/>
            <person name="Stajich J.E."/>
            <person name="Spatafora J.W."/>
            <person name="Visel A."/>
            <person name="Grigoriev I.V."/>
        </authorList>
    </citation>
    <scope>NUCLEOTIDE SEQUENCE [LARGE SCALE GENOMIC DNA]</scope>
    <source>
        <strain evidence="2 3">NRRL 2496</strain>
    </source>
</reference>
<proteinExistence type="predicted"/>
<gene>
    <name evidence="2" type="ORF">BCR43DRAFT_498529</name>
</gene>
<dbReference type="EMBL" id="MCGN01000011">
    <property type="protein sequence ID" value="ORY91115.1"/>
    <property type="molecule type" value="Genomic_DNA"/>
</dbReference>
<name>A0A1X2H131_SYNRA</name>
<dbReference type="AlphaFoldDB" id="A0A1X2H131"/>
<keyword evidence="1" id="KW-1133">Transmembrane helix</keyword>
<accession>A0A1X2H131</accession>
<feature type="transmembrane region" description="Helical" evidence="1">
    <location>
        <begin position="36"/>
        <end position="53"/>
    </location>
</feature>
<keyword evidence="3" id="KW-1185">Reference proteome</keyword>
<sequence>MGLTACHSLRPTMVPHSPCRLHQTWARYRPAAVRDFFRYCCPLLLLLLLLPVGDEDPHQKSQSRHIG</sequence>
<organism evidence="2 3">
    <name type="scientific">Syncephalastrum racemosum</name>
    <name type="common">Filamentous fungus</name>
    <dbReference type="NCBI Taxonomy" id="13706"/>
    <lineage>
        <taxon>Eukaryota</taxon>
        <taxon>Fungi</taxon>
        <taxon>Fungi incertae sedis</taxon>
        <taxon>Mucoromycota</taxon>
        <taxon>Mucoromycotina</taxon>
        <taxon>Mucoromycetes</taxon>
        <taxon>Mucorales</taxon>
        <taxon>Syncephalastraceae</taxon>
        <taxon>Syncephalastrum</taxon>
    </lineage>
</organism>
<dbReference type="Proteomes" id="UP000242180">
    <property type="component" value="Unassembled WGS sequence"/>
</dbReference>
<evidence type="ECO:0000256" key="1">
    <source>
        <dbReference type="SAM" id="Phobius"/>
    </source>
</evidence>
<keyword evidence="1" id="KW-0472">Membrane</keyword>
<protein>
    <submittedName>
        <fullName evidence="2">Uncharacterized protein</fullName>
    </submittedName>
</protein>
<evidence type="ECO:0000313" key="2">
    <source>
        <dbReference type="EMBL" id="ORY91115.1"/>
    </source>
</evidence>
<keyword evidence="1" id="KW-0812">Transmembrane</keyword>
<comment type="caution">
    <text evidence="2">The sequence shown here is derived from an EMBL/GenBank/DDBJ whole genome shotgun (WGS) entry which is preliminary data.</text>
</comment>
<dbReference type="InParanoid" id="A0A1X2H131"/>